<keyword evidence="2" id="KW-1185">Reference proteome</keyword>
<dbReference type="GeneID" id="25908336"/>
<organism evidence="1 2">
    <name type="scientific">Sphaeroforma arctica JP610</name>
    <dbReference type="NCBI Taxonomy" id="667725"/>
    <lineage>
        <taxon>Eukaryota</taxon>
        <taxon>Ichthyosporea</taxon>
        <taxon>Ichthyophonida</taxon>
        <taxon>Sphaeroforma</taxon>
    </lineage>
</organism>
<reference evidence="1 2" key="1">
    <citation type="submission" date="2011-02" db="EMBL/GenBank/DDBJ databases">
        <title>The Genome Sequence of Sphaeroforma arctica JP610.</title>
        <authorList>
            <consortium name="The Broad Institute Genome Sequencing Platform"/>
            <person name="Russ C."/>
            <person name="Cuomo C."/>
            <person name="Young S.K."/>
            <person name="Zeng Q."/>
            <person name="Gargeya S."/>
            <person name="Alvarado L."/>
            <person name="Berlin A."/>
            <person name="Chapman S.B."/>
            <person name="Chen Z."/>
            <person name="Freedman E."/>
            <person name="Gellesch M."/>
            <person name="Goldberg J."/>
            <person name="Griggs A."/>
            <person name="Gujja S."/>
            <person name="Heilman E."/>
            <person name="Heiman D."/>
            <person name="Howarth C."/>
            <person name="Mehta T."/>
            <person name="Neiman D."/>
            <person name="Pearson M."/>
            <person name="Roberts A."/>
            <person name="Saif S."/>
            <person name="Shea T."/>
            <person name="Shenoy N."/>
            <person name="Sisk P."/>
            <person name="Stolte C."/>
            <person name="Sykes S."/>
            <person name="White J."/>
            <person name="Yandava C."/>
            <person name="Burger G."/>
            <person name="Gray M.W."/>
            <person name="Holland P.W.H."/>
            <person name="King N."/>
            <person name="Lang F.B.F."/>
            <person name="Roger A.J."/>
            <person name="Ruiz-Trillo I."/>
            <person name="Haas B."/>
            <person name="Nusbaum C."/>
            <person name="Birren B."/>
        </authorList>
    </citation>
    <scope>NUCLEOTIDE SEQUENCE [LARGE SCALE GENOMIC DNA]</scope>
    <source>
        <strain evidence="1 2">JP610</strain>
    </source>
</reference>
<dbReference type="AlphaFoldDB" id="A0A0L0FSL4"/>
<proteinExistence type="predicted"/>
<sequence>MNADFESATEVLVSRQNLGLLTPGHFNAIMEAGLEHHASMQSFKALALMDTLNVAPDRRSWMLQFKAARAMPPPRTSYFTKSIWDKFKNSPTEKYDPLIFTAYLRALLFTGDRGQATIDLMAELRDKLTTNFDDLKDTPHNKPLGGFHTSLIPCHIHPPALPEQDTEFIARLGPFALRTVLDGMCLQRPLRECTVKDAYVLAKLGQTVFNTSPHTAAATAGERPLTHHVGAIGGVIGG</sequence>
<dbReference type="EMBL" id="KQ242245">
    <property type="protein sequence ID" value="KNC79792.1"/>
    <property type="molecule type" value="Genomic_DNA"/>
</dbReference>
<dbReference type="Proteomes" id="UP000054560">
    <property type="component" value="Unassembled WGS sequence"/>
</dbReference>
<accession>A0A0L0FSL4</accession>
<feature type="non-terminal residue" evidence="1">
    <location>
        <position position="238"/>
    </location>
</feature>
<name>A0A0L0FSL4_9EUKA</name>
<dbReference type="RefSeq" id="XP_014153694.1">
    <property type="nucleotide sequence ID" value="XM_014298219.1"/>
</dbReference>
<protein>
    <submittedName>
        <fullName evidence="1">Uncharacterized protein</fullName>
    </submittedName>
</protein>
<gene>
    <name evidence="1" type="ORF">SARC_07832</name>
</gene>
<evidence type="ECO:0000313" key="2">
    <source>
        <dbReference type="Proteomes" id="UP000054560"/>
    </source>
</evidence>
<evidence type="ECO:0000313" key="1">
    <source>
        <dbReference type="EMBL" id="KNC79792.1"/>
    </source>
</evidence>